<dbReference type="GO" id="GO:0043138">
    <property type="term" value="F:3'-5' DNA helicase activity"/>
    <property type="evidence" value="ECO:0007669"/>
    <property type="project" value="TreeGrafter"/>
</dbReference>
<name>A0A2A2HDM3_9EURY</name>
<dbReference type="CDD" id="cd18797">
    <property type="entry name" value="SF2_C_Hrq"/>
    <property type="match status" value="1"/>
</dbReference>
<dbReference type="GO" id="GO:0003676">
    <property type="term" value="F:nucleic acid binding"/>
    <property type="evidence" value="ECO:0007669"/>
    <property type="project" value="InterPro"/>
</dbReference>
<dbReference type="PANTHER" id="PTHR47957">
    <property type="entry name" value="ATP-DEPENDENT HELICASE HRQ1"/>
    <property type="match status" value="1"/>
</dbReference>
<protein>
    <submittedName>
        <fullName evidence="6">ATP-dependent RNA helicase DbpA</fullName>
        <ecNumber evidence="6">3.6.4.13</ecNumber>
    </submittedName>
    <submittedName>
        <fullName evidence="5">DEAD/DEAH box helicase</fullName>
    </submittedName>
</protein>
<dbReference type="Pfam" id="PF22982">
    <property type="entry name" value="WHD_HRQ1"/>
    <property type="match status" value="1"/>
</dbReference>
<keyword evidence="7" id="KW-1185">Reference proteome</keyword>
<dbReference type="PANTHER" id="PTHR47957:SF3">
    <property type="entry name" value="ATP-DEPENDENT HELICASE HRQ1"/>
    <property type="match status" value="1"/>
</dbReference>
<dbReference type="PROSITE" id="PS51192">
    <property type="entry name" value="HELICASE_ATP_BIND_1"/>
    <property type="match status" value="1"/>
</dbReference>
<dbReference type="Proteomes" id="UP000246004">
    <property type="component" value="Unassembled WGS sequence"/>
</dbReference>
<dbReference type="Proteomes" id="UP000217528">
    <property type="component" value="Unassembled WGS sequence"/>
</dbReference>
<dbReference type="GO" id="GO:0006289">
    <property type="term" value="P:nucleotide-excision repair"/>
    <property type="evidence" value="ECO:0007669"/>
    <property type="project" value="TreeGrafter"/>
</dbReference>
<dbReference type="CDD" id="cd17923">
    <property type="entry name" value="DEXHc_Hrq1-like"/>
    <property type="match status" value="1"/>
</dbReference>
<dbReference type="InterPro" id="IPR027417">
    <property type="entry name" value="P-loop_NTPase"/>
</dbReference>
<keyword evidence="2" id="KW-0067">ATP-binding</keyword>
<dbReference type="InterPro" id="IPR014001">
    <property type="entry name" value="Helicase_ATP-bd"/>
</dbReference>
<feature type="domain" description="Helicase C-terminal" evidence="4">
    <location>
        <begin position="271"/>
        <end position="429"/>
    </location>
</feature>
<dbReference type="Pfam" id="PF09369">
    <property type="entry name" value="MZB"/>
    <property type="match status" value="1"/>
</dbReference>
<dbReference type="InterPro" id="IPR011545">
    <property type="entry name" value="DEAD/DEAH_box_helicase_dom"/>
</dbReference>
<proteinExistence type="predicted"/>
<evidence type="ECO:0000313" key="7">
    <source>
        <dbReference type="Proteomes" id="UP000217528"/>
    </source>
</evidence>
<dbReference type="InterPro" id="IPR055227">
    <property type="entry name" value="HRQ1_WHD"/>
</dbReference>
<evidence type="ECO:0000313" key="6">
    <source>
        <dbReference type="EMBL" id="PWL07658.1"/>
    </source>
</evidence>
<evidence type="ECO:0000259" key="4">
    <source>
        <dbReference type="PROSITE" id="PS51194"/>
    </source>
</evidence>
<dbReference type="Gene3D" id="3.40.50.300">
    <property type="entry name" value="P-loop containing nucleotide triphosphate hydrolases"/>
    <property type="match status" value="2"/>
</dbReference>
<reference evidence="6 8" key="1">
    <citation type="submission" date="2016-04" db="EMBL/GenBank/DDBJ databases">
        <title>Genome sequence of Methanosphaera cuniculi DSM 4103.</title>
        <authorList>
            <person name="Poehlein A."/>
            <person name="Seedorf H."/>
            <person name="Daniel R."/>
        </authorList>
    </citation>
    <scope>NUCLEOTIDE SEQUENCE [LARGE SCALE GENOMIC DNA]</scope>
    <source>
        <strain evidence="6 8">DSM 4103</strain>
    </source>
</reference>
<evidence type="ECO:0000313" key="5">
    <source>
        <dbReference type="EMBL" id="PAV07497.1"/>
    </source>
</evidence>
<feature type="domain" description="Helicase ATP-binding" evidence="3">
    <location>
        <begin position="62"/>
        <end position="241"/>
    </location>
</feature>
<keyword evidence="5" id="KW-0347">Helicase</keyword>
<evidence type="ECO:0000259" key="3">
    <source>
        <dbReference type="PROSITE" id="PS51192"/>
    </source>
</evidence>
<comment type="caution">
    <text evidence="5">The sequence shown here is derived from an EMBL/GenBank/DDBJ whole genome shotgun (WGS) entry which is preliminary data.</text>
</comment>
<dbReference type="Pfam" id="PF00270">
    <property type="entry name" value="DEAD"/>
    <property type="match status" value="1"/>
</dbReference>
<keyword evidence="1" id="KW-0547">Nucleotide-binding</keyword>
<dbReference type="EC" id="3.6.4.13" evidence="6"/>
<accession>A0A2A2HDM3</accession>
<dbReference type="InterPro" id="IPR018973">
    <property type="entry name" value="MZB"/>
</dbReference>
<dbReference type="SUPFAM" id="SSF52540">
    <property type="entry name" value="P-loop containing nucleoside triphosphate hydrolases"/>
    <property type="match status" value="1"/>
</dbReference>
<dbReference type="GO" id="GO:0016787">
    <property type="term" value="F:hydrolase activity"/>
    <property type="evidence" value="ECO:0007669"/>
    <property type="project" value="UniProtKB-KW"/>
</dbReference>
<reference evidence="5 7" key="2">
    <citation type="journal article" date="2017" name="BMC Genomics">
        <title>Genomic analysis of methanogenic archaea reveals a shift towards energy conservation.</title>
        <authorList>
            <person name="Gilmore S.P."/>
            <person name="Henske J.K."/>
            <person name="Sexton J.A."/>
            <person name="Solomon K.V."/>
            <person name="Seppala S."/>
            <person name="Yoo J.I."/>
            <person name="Huyett L.M."/>
            <person name="Pressman A."/>
            <person name="Cogan J.Z."/>
            <person name="Kivenson V."/>
            <person name="Peng X."/>
            <person name="Tan Y."/>
            <person name="Valentine D.L."/>
            <person name="O'Malley M.A."/>
        </authorList>
    </citation>
    <scope>NUCLEOTIDE SEQUENCE [LARGE SCALE GENOMIC DNA]</scope>
    <source>
        <strain evidence="5 7">1R-7</strain>
    </source>
</reference>
<keyword evidence="6" id="KW-0378">Hydrolase</keyword>
<gene>
    <name evidence="6" type="primary">dbpA</name>
    <name evidence="5" type="ORF">ASJ82_02890</name>
    <name evidence="6" type="ORF">MSCUN_14090</name>
</gene>
<dbReference type="OrthoDB" id="36796at2157"/>
<dbReference type="InterPro" id="IPR001650">
    <property type="entry name" value="Helicase_C-like"/>
</dbReference>
<dbReference type="PROSITE" id="PS51194">
    <property type="entry name" value="HELICASE_CTER"/>
    <property type="match status" value="1"/>
</dbReference>
<sequence length="771" mass="89528">MTQEILTYFQNKKYFRDRIEHIEEIPPRRARYSIEDPNLPAALSDYLDKNNIKLYTHQYKTLQSVRSGENVCITTPTSSGKTLSFTLPVLEDLTLNENDTALYLYPTKALANDQLKSILKVDEECELEINPAKYDGDTPKSERPKIKQTSRLILTNPYELHLILPWHKQWERFFRNLKYIIIDEAHQYRGVFGSNMALLIRRLKRICKFYGSDPQFIVSTATLANPQEFSEKLTGLNFKIIDENGAPSGRKYFIFYNPYKVASKNPSIHTDTQKLFKTYIENDMQTICFEISRKMAEVVALRSKKELQNTNLKLANQITAYRAGYTVDERKKIEDDLKNGKIRGIVTTNALELGINIGSLDSVMIAGYPGTLISTWQQAGRAGRKNQESIITLLAFQNPLDQYFMKHPKVFFNKTHEHAIIDLNNREILRGHLKCAAYENPIRYDEIENFGFDDEGVVFDEISDLEMEGILKYTHDVWKYDDEKLLKQDKTPNFEVNLSDVRSEPYKVFNGHQFLEEMSEKQAFREAHENAVLIHNGDTYLVREMDIANKRIYVKKVDLDYYTQALKEIDVKIVREEKNQKFNDITLSYGKLNVKEKYDRFNTIHYSKISSSKKLNLPPLNFKTQGFWFTIPYDIKEELKHEMGNTNIKFNDMFMGAMQGVVNIMLSVSPFHVMCDTYDLGGVTKNMHESTLNATIFIYDAFEDGVGLTKKAFKLFKDIIKMSYEMIHDCECSDGCPACIYTSQQQTDDKNLNKKATEFILKRLYEITKDA</sequence>
<dbReference type="EMBL" id="LMVN01000012">
    <property type="protein sequence ID" value="PAV07497.1"/>
    <property type="molecule type" value="Genomic_DNA"/>
</dbReference>
<dbReference type="GO" id="GO:0005524">
    <property type="term" value="F:ATP binding"/>
    <property type="evidence" value="ECO:0007669"/>
    <property type="project" value="UniProtKB-KW"/>
</dbReference>
<organism evidence="5 7">
    <name type="scientific">Methanosphaera cuniculi</name>
    <dbReference type="NCBI Taxonomy" id="1077256"/>
    <lineage>
        <taxon>Archaea</taxon>
        <taxon>Methanobacteriati</taxon>
        <taxon>Methanobacteriota</taxon>
        <taxon>Methanomada group</taxon>
        <taxon>Methanobacteria</taxon>
        <taxon>Methanobacteriales</taxon>
        <taxon>Methanobacteriaceae</taxon>
        <taxon>Methanosphaera</taxon>
    </lineage>
</organism>
<evidence type="ECO:0000256" key="1">
    <source>
        <dbReference type="ARBA" id="ARBA00022741"/>
    </source>
</evidence>
<dbReference type="RefSeq" id="WP_095608563.1">
    <property type="nucleotide sequence ID" value="NZ_LMVN01000012.1"/>
</dbReference>
<dbReference type="SMART" id="SM00490">
    <property type="entry name" value="HELICc"/>
    <property type="match status" value="1"/>
</dbReference>
<evidence type="ECO:0000256" key="2">
    <source>
        <dbReference type="ARBA" id="ARBA00022840"/>
    </source>
</evidence>
<dbReference type="SMART" id="SM00487">
    <property type="entry name" value="DEXDc"/>
    <property type="match status" value="1"/>
</dbReference>
<dbReference type="GO" id="GO:0003724">
    <property type="term" value="F:RNA helicase activity"/>
    <property type="evidence" value="ECO:0007669"/>
    <property type="project" value="UniProtKB-EC"/>
</dbReference>
<dbReference type="AlphaFoldDB" id="A0A2A2HDM3"/>
<dbReference type="Pfam" id="PF00271">
    <property type="entry name" value="Helicase_C"/>
    <property type="match status" value="1"/>
</dbReference>
<dbReference type="EMBL" id="LWMS01000045">
    <property type="protein sequence ID" value="PWL07658.1"/>
    <property type="molecule type" value="Genomic_DNA"/>
</dbReference>
<dbReference type="GO" id="GO:0036297">
    <property type="term" value="P:interstrand cross-link repair"/>
    <property type="evidence" value="ECO:0007669"/>
    <property type="project" value="TreeGrafter"/>
</dbReference>
<evidence type="ECO:0000313" key="8">
    <source>
        <dbReference type="Proteomes" id="UP000246004"/>
    </source>
</evidence>